<protein>
    <submittedName>
        <fullName evidence="2">Uncharacterized protein</fullName>
    </submittedName>
</protein>
<evidence type="ECO:0000313" key="2">
    <source>
        <dbReference type="EMBL" id="CRK28183.1"/>
    </source>
</evidence>
<dbReference type="EMBL" id="CVQH01020641">
    <property type="protein sequence ID" value="CRK28183.1"/>
    <property type="molecule type" value="Genomic_DNA"/>
</dbReference>
<evidence type="ECO:0000313" key="3">
    <source>
        <dbReference type="Proteomes" id="UP000044602"/>
    </source>
</evidence>
<feature type="region of interest" description="Disordered" evidence="1">
    <location>
        <begin position="1"/>
        <end position="42"/>
    </location>
</feature>
<gene>
    <name evidence="2" type="ORF">BN1708_015109</name>
</gene>
<accession>A0A0G4M1N1</accession>
<sequence length="140" mass="15707">MGDVGASKSRAKPLQPVNTRCRPKSQCRAETSPSIPSGTAMGSLKSAWGLQATLPCTMYYRRLFRGVLTALAAAKHLGREPSNFAPVVKWVRRWEPQRALTQQNSIDPIVKSPDQPSRNAKHQHREQRYNMHGGYRSVPR</sequence>
<proteinExistence type="predicted"/>
<evidence type="ECO:0000256" key="1">
    <source>
        <dbReference type="SAM" id="MobiDB-lite"/>
    </source>
</evidence>
<dbReference type="Proteomes" id="UP000044602">
    <property type="component" value="Unassembled WGS sequence"/>
</dbReference>
<keyword evidence="3" id="KW-1185">Reference proteome</keyword>
<organism evidence="2 3">
    <name type="scientific">Verticillium longisporum</name>
    <name type="common">Verticillium dahliae var. longisporum</name>
    <dbReference type="NCBI Taxonomy" id="100787"/>
    <lineage>
        <taxon>Eukaryota</taxon>
        <taxon>Fungi</taxon>
        <taxon>Dikarya</taxon>
        <taxon>Ascomycota</taxon>
        <taxon>Pezizomycotina</taxon>
        <taxon>Sordariomycetes</taxon>
        <taxon>Hypocreomycetidae</taxon>
        <taxon>Glomerellales</taxon>
        <taxon>Plectosphaerellaceae</taxon>
        <taxon>Verticillium</taxon>
    </lineage>
</organism>
<feature type="compositionally biased region" description="Polar residues" evidence="1">
    <location>
        <begin position="28"/>
        <end position="37"/>
    </location>
</feature>
<reference evidence="2 3" key="1">
    <citation type="submission" date="2015-05" db="EMBL/GenBank/DDBJ databases">
        <authorList>
            <person name="Wang D.B."/>
            <person name="Wang M."/>
        </authorList>
    </citation>
    <scope>NUCLEOTIDE SEQUENCE [LARGE SCALE GENOMIC DNA]</scope>
    <source>
        <strain evidence="2">VL1</strain>
    </source>
</reference>
<name>A0A0G4M1N1_VERLO</name>
<dbReference type="AlphaFoldDB" id="A0A0G4M1N1"/>
<feature type="region of interest" description="Disordered" evidence="1">
    <location>
        <begin position="99"/>
        <end position="140"/>
    </location>
</feature>